<dbReference type="Proteomes" id="UP000515163">
    <property type="component" value="Unplaced"/>
</dbReference>
<name>A0A6P8H770_ACTTE</name>
<gene>
    <name evidence="4" type="primary">LOC116286243</name>
</gene>
<dbReference type="SUPFAM" id="SSF47986">
    <property type="entry name" value="DEATH domain"/>
    <property type="match status" value="1"/>
</dbReference>
<dbReference type="InterPro" id="IPR011029">
    <property type="entry name" value="DEATH-like_dom_sf"/>
</dbReference>
<evidence type="ECO:0000256" key="2">
    <source>
        <dbReference type="SAM" id="MobiDB-lite"/>
    </source>
</evidence>
<dbReference type="Gene3D" id="1.10.533.10">
    <property type="entry name" value="Death Domain, Fas"/>
    <property type="match status" value="2"/>
</dbReference>
<feature type="compositionally biased region" description="Basic and acidic residues" evidence="2">
    <location>
        <begin position="413"/>
        <end position="456"/>
    </location>
</feature>
<evidence type="ECO:0000256" key="1">
    <source>
        <dbReference type="SAM" id="Coils"/>
    </source>
</evidence>
<feature type="compositionally biased region" description="Basic residues" evidence="2">
    <location>
        <begin position="400"/>
        <end position="412"/>
    </location>
</feature>
<evidence type="ECO:0000313" key="4">
    <source>
        <dbReference type="RefSeq" id="XP_031548567.1"/>
    </source>
</evidence>
<protein>
    <submittedName>
        <fullName evidence="4">Uncharacterized protein LOC116286243</fullName>
    </submittedName>
</protein>
<reference evidence="4" key="1">
    <citation type="submission" date="2025-08" db="UniProtKB">
        <authorList>
            <consortium name="RefSeq"/>
        </authorList>
    </citation>
    <scope>IDENTIFICATION</scope>
    <source>
        <tissue evidence="4">Tentacle</tissue>
    </source>
</reference>
<dbReference type="RefSeq" id="XP_031548567.1">
    <property type="nucleotide sequence ID" value="XM_031692707.1"/>
</dbReference>
<feature type="region of interest" description="Disordered" evidence="2">
    <location>
        <begin position="387"/>
        <end position="456"/>
    </location>
</feature>
<feature type="coiled-coil region" evidence="1">
    <location>
        <begin position="82"/>
        <end position="109"/>
    </location>
</feature>
<dbReference type="OrthoDB" id="6006363at2759"/>
<proteinExistence type="predicted"/>
<dbReference type="InParanoid" id="A0A6P8H770"/>
<accession>A0A6P8H770</accession>
<dbReference type="AlphaFoldDB" id="A0A6P8H770"/>
<sequence length="456" mass="52088">MEIQDWKKFFLYDNLRVETIRQLDAYIKDGKGTLAELKDRFRTFLSELTVNKRKKIDTVEKFVEALEKQSLIGANDVKLLKVLAEKIGLEELKQKVEKYEADCSGDAIRCLPTMGIQDSKKRFSYDYLRVETIRQLQAYIADGKGTLAELKDCFRGSLPELTENELKEISDVNKLVKVLEEQGVIKVDNVKLLKVLAEKSGLEELKQKVGEYEADNAGIFRRTLNAAKGASGFIWDRFKGTVIHLKTEISVKGVLLTLAGATFIGIYGMDLEKLQYFERLIGLLDRVVALFSGSVVIVLKLSSISSLKRLWQSYKDGSLKEKLKKSLNEEEELKELSQGEEIDVEVTIDEEEYHAVLWNLILLDVKGKSMKNGKSQRRHSVCYERDVSEDRSKPMDVKGKPMKNARIKRRHSVCCERDVPEDMDPKGKSMKFDKSQRRERDVPEDSSKAMDIKAAI</sequence>
<keyword evidence="1" id="KW-0175">Coiled coil</keyword>
<dbReference type="KEGG" id="aten:116286243"/>
<evidence type="ECO:0000313" key="3">
    <source>
        <dbReference type="Proteomes" id="UP000515163"/>
    </source>
</evidence>
<dbReference type="GeneID" id="116286243"/>
<keyword evidence="3" id="KW-1185">Reference proteome</keyword>
<organism evidence="3 4">
    <name type="scientific">Actinia tenebrosa</name>
    <name type="common">Australian red waratah sea anemone</name>
    <dbReference type="NCBI Taxonomy" id="6105"/>
    <lineage>
        <taxon>Eukaryota</taxon>
        <taxon>Metazoa</taxon>
        <taxon>Cnidaria</taxon>
        <taxon>Anthozoa</taxon>
        <taxon>Hexacorallia</taxon>
        <taxon>Actiniaria</taxon>
        <taxon>Actiniidae</taxon>
        <taxon>Actinia</taxon>
    </lineage>
</organism>
<feature type="compositionally biased region" description="Basic and acidic residues" evidence="2">
    <location>
        <begin position="387"/>
        <end position="399"/>
    </location>
</feature>